<dbReference type="InterPro" id="IPR045562">
    <property type="entry name" value="RecG_dom3_C"/>
</dbReference>
<feature type="domain" description="Helicase C-terminal" evidence="17">
    <location>
        <begin position="493"/>
        <end position="639"/>
    </location>
</feature>
<dbReference type="InterPro" id="IPR011545">
    <property type="entry name" value="DEAD/DEAH_box_helicase_dom"/>
</dbReference>
<evidence type="ECO:0000256" key="11">
    <source>
        <dbReference type="ARBA" id="ARBA00023235"/>
    </source>
</evidence>
<evidence type="ECO:0000256" key="2">
    <source>
        <dbReference type="ARBA" id="ARBA00017846"/>
    </source>
</evidence>
<dbReference type="PROSITE" id="PS51194">
    <property type="entry name" value="HELICASE_CTER"/>
    <property type="match status" value="1"/>
</dbReference>
<dbReference type="KEGG" id="cbd:CBUD_1776"/>
<keyword evidence="6 15" id="KW-0347">Helicase</keyword>
<dbReference type="AlphaFoldDB" id="A9KGR3"/>
<dbReference type="SUPFAM" id="SSF50249">
    <property type="entry name" value="Nucleic acid-binding proteins"/>
    <property type="match status" value="1"/>
</dbReference>
<evidence type="ECO:0000256" key="12">
    <source>
        <dbReference type="ARBA" id="ARBA00034617"/>
    </source>
</evidence>
<name>A9KGR3_COXBN</name>
<evidence type="ECO:0000256" key="5">
    <source>
        <dbReference type="ARBA" id="ARBA00022801"/>
    </source>
</evidence>
<dbReference type="NCBIfam" id="NF008165">
    <property type="entry name" value="PRK10917.1-3"/>
    <property type="match status" value="1"/>
</dbReference>
<comment type="similarity">
    <text evidence="1 15">Belongs to the helicase family. RecG subfamily.</text>
</comment>
<feature type="domain" description="Helicase ATP-binding" evidence="16">
    <location>
        <begin position="296"/>
        <end position="460"/>
    </location>
</feature>
<dbReference type="InterPro" id="IPR033454">
    <property type="entry name" value="RecG_wedge"/>
</dbReference>
<dbReference type="CDD" id="cd17992">
    <property type="entry name" value="DEXHc_RecG"/>
    <property type="match status" value="1"/>
</dbReference>
<sequence>MLSRTPGVQDKPERRILTSPITALKRVGSATRELLANLNIHTIQDLLFHLPSRYQDRTRVTAIGAIRHGDQVVVEGKIQLATITYGGRRNLMCSISDGTGSLILRFYHFNYQQQRQLKMGLRVRCFGNVRRNYQGRMEMIHPEYRIVDESTPLIPEDRLTPIYPTTKGLSQTKWRHLINQSLNYLKDPNFVEELLPEEIRTPLRLPTLTEALFYVHSPPHNAPVDLLQASKHPSQQRLAFEELVAQQLGLQQWRLLIRTQPAPILIKNNWQEKLKRALTFELTSAQKRVIGEINQDLSKPKPMLRLLQGDVGSGKTIVAAMAILKAVENGYQSAIMAPTELLAEQHYQVFQRWFSPLGIRVGWLAGSLTPSAREKTLQEIASGQLSVIIGTHALFQAAVTFQQLAFIVIDEQHRFGVHQRLALKEKATPNYHPHQLIMTATPIPRTLAMTAYADLDFSIIDEQPPGRKPITTVLISNSRRDKVIERIKKNCEQGKQVYWVCTLITDSEVLQCETAEATFKKLQQSFTNLSVGLIHGRLTKEEKDVVMGAFKNGDIDLLVATTVIEVGVDVPNASLMVIENSERLGLAQIHQLRGRVGRGEQKSYCVLLYQEPLSKNARARLTLLRDTQDGFLVAQKDLELRGPGELLGARQSGLFRFRIADVIRHQHLLPAVRKAAFLILRRYSEFTPRLLNRWLKEADKVVQV</sequence>
<keyword evidence="8" id="KW-0238">DNA-binding</keyword>
<dbReference type="SMART" id="SM00487">
    <property type="entry name" value="DEXDc"/>
    <property type="match status" value="1"/>
</dbReference>
<dbReference type="PROSITE" id="PS51192">
    <property type="entry name" value="HELICASE_ATP_BIND_1"/>
    <property type="match status" value="1"/>
</dbReference>
<dbReference type="Gene3D" id="3.40.50.300">
    <property type="entry name" value="P-loop containing nucleotide triphosphate hydrolases"/>
    <property type="match status" value="2"/>
</dbReference>
<evidence type="ECO:0000256" key="8">
    <source>
        <dbReference type="ARBA" id="ARBA00023125"/>
    </source>
</evidence>
<evidence type="ECO:0000256" key="15">
    <source>
        <dbReference type="RuleBase" id="RU363016"/>
    </source>
</evidence>
<comment type="catalytic activity">
    <reaction evidence="12 15">
        <text>Couples ATP hydrolysis with the unwinding of duplex DNA by translocating in the 3'-5' direction.</text>
        <dbReference type="EC" id="5.6.2.4"/>
    </reaction>
</comment>
<dbReference type="InterPro" id="IPR047112">
    <property type="entry name" value="RecG/Mfd"/>
</dbReference>
<dbReference type="InterPro" id="IPR001650">
    <property type="entry name" value="Helicase_C-like"/>
</dbReference>
<dbReference type="SMART" id="SM00490">
    <property type="entry name" value="HELICc"/>
    <property type="match status" value="1"/>
</dbReference>
<dbReference type="NCBIfam" id="NF008166">
    <property type="entry name" value="PRK10917.1-4"/>
    <property type="match status" value="1"/>
</dbReference>
<dbReference type="HOGENOM" id="CLU_005122_7_1_6"/>
<accession>A9KGR3</accession>
<evidence type="ECO:0000256" key="13">
    <source>
        <dbReference type="ARBA" id="ARBA00034808"/>
    </source>
</evidence>
<dbReference type="InterPro" id="IPR027417">
    <property type="entry name" value="P-loop_NTPase"/>
</dbReference>
<protein>
    <recommendedName>
        <fullName evidence="2 15">ATP-dependent DNA helicase RecG</fullName>
        <ecNumber evidence="13 15">5.6.2.4</ecNumber>
    </recommendedName>
</protein>
<dbReference type="Proteomes" id="UP000008555">
    <property type="component" value="Chromosome"/>
</dbReference>
<dbReference type="Pfam" id="PF19833">
    <property type="entry name" value="RecG_dom3_C"/>
    <property type="match status" value="1"/>
</dbReference>
<keyword evidence="11" id="KW-0413">Isomerase</keyword>
<evidence type="ECO:0000256" key="14">
    <source>
        <dbReference type="ARBA" id="ARBA00048988"/>
    </source>
</evidence>
<keyword evidence="4 15" id="KW-0227">DNA damage</keyword>
<evidence type="ECO:0000256" key="6">
    <source>
        <dbReference type="ARBA" id="ARBA00022806"/>
    </source>
</evidence>
<dbReference type="GO" id="GO:0006281">
    <property type="term" value="P:DNA repair"/>
    <property type="evidence" value="ECO:0007669"/>
    <property type="project" value="UniProtKB-UniRule"/>
</dbReference>
<evidence type="ECO:0000259" key="17">
    <source>
        <dbReference type="PROSITE" id="PS51194"/>
    </source>
</evidence>
<keyword evidence="7 15" id="KW-0067">ATP-binding</keyword>
<dbReference type="GO" id="GO:0016887">
    <property type="term" value="F:ATP hydrolysis activity"/>
    <property type="evidence" value="ECO:0007669"/>
    <property type="project" value="RHEA"/>
</dbReference>
<dbReference type="Pfam" id="PF00271">
    <property type="entry name" value="Helicase_C"/>
    <property type="match status" value="1"/>
</dbReference>
<dbReference type="InterPro" id="IPR014001">
    <property type="entry name" value="Helicase_ATP-bd"/>
</dbReference>
<dbReference type="NCBIfam" id="TIGR00643">
    <property type="entry name" value="recG"/>
    <property type="match status" value="1"/>
</dbReference>
<dbReference type="EMBL" id="CP000733">
    <property type="protein sequence ID" value="ABS77882.1"/>
    <property type="molecule type" value="Genomic_DNA"/>
</dbReference>
<dbReference type="Pfam" id="PF00270">
    <property type="entry name" value="DEAD"/>
    <property type="match status" value="1"/>
</dbReference>
<keyword evidence="10 15" id="KW-0234">DNA repair</keyword>
<evidence type="ECO:0000256" key="1">
    <source>
        <dbReference type="ARBA" id="ARBA00007504"/>
    </source>
</evidence>
<dbReference type="InterPro" id="IPR012340">
    <property type="entry name" value="NA-bd_OB-fold"/>
</dbReference>
<comment type="catalytic activity">
    <reaction evidence="14 15">
        <text>ATP + H2O = ADP + phosphate + H(+)</text>
        <dbReference type="Rhea" id="RHEA:13065"/>
        <dbReference type="ChEBI" id="CHEBI:15377"/>
        <dbReference type="ChEBI" id="CHEBI:15378"/>
        <dbReference type="ChEBI" id="CHEBI:30616"/>
        <dbReference type="ChEBI" id="CHEBI:43474"/>
        <dbReference type="ChEBI" id="CHEBI:456216"/>
        <dbReference type="EC" id="5.6.2.4"/>
    </reaction>
</comment>
<dbReference type="GO" id="GO:0005524">
    <property type="term" value="F:ATP binding"/>
    <property type="evidence" value="ECO:0007669"/>
    <property type="project" value="UniProtKB-KW"/>
</dbReference>
<dbReference type="GO" id="GO:0043138">
    <property type="term" value="F:3'-5' DNA helicase activity"/>
    <property type="evidence" value="ECO:0007669"/>
    <property type="project" value="UniProtKB-EC"/>
</dbReference>
<evidence type="ECO:0000259" key="16">
    <source>
        <dbReference type="PROSITE" id="PS51192"/>
    </source>
</evidence>
<dbReference type="NCBIfam" id="NF008163">
    <property type="entry name" value="PRK10917.1-1"/>
    <property type="match status" value="1"/>
</dbReference>
<dbReference type="FunFam" id="3.40.50.300:FF:000391">
    <property type="entry name" value="ATP-dependent DNA helicase RecG"/>
    <property type="match status" value="1"/>
</dbReference>
<organism evidence="18 19">
    <name type="scientific">Coxiella burnetii (strain Dugway 5J108-111)</name>
    <dbReference type="NCBI Taxonomy" id="434922"/>
    <lineage>
        <taxon>Bacteria</taxon>
        <taxon>Pseudomonadati</taxon>
        <taxon>Pseudomonadota</taxon>
        <taxon>Gammaproteobacteria</taxon>
        <taxon>Legionellales</taxon>
        <taxon>Coxiellaceae</taxon>
        <taxon>Coxiella</taxon>
    </lineage>
</organism>
<comment type="function">
    <text evidence="15">Plays a critical role in recombination and DNA repair. Helps process Holliday junction intermediates to mature products by catalyzing branch migration. Has replication fork regression activity, unwinds stalled or blocked replication forks to make a HJ that can be resolved. Has a DNA unwinding activity characteristic of a DNA helicase with 3'-5' polarity.</text>
</comment>
<keyword evidence="9 15" id="KW-0233">DNA recombination</keyword>
<dbReference type="GO" id="GO:0006310">
    <property type="term" value="P:DNA recombination"/>
    <property type="evidence" value="ECO:0007669"/>
    <property type="project" value="UniProtKB-UniRule"/>
</dbReference>
<dbReference type="GO" id="GO:0003677">
    <property type="term" value="F:DNA binding"/>
    <property type="evidence" value="ECO:0007669"/>
    <property type="project" value="UniProtKB-KW"/>
</dbReference>
<dbReference type="CDD" id="cd04488">
    <property type="entry name" value="RecG_wedge_OBF"/>
    <property type="match status" value="1"/>
</dbReference>
<dbReference type="PANTHER" id="PTHR47964:SF1">
    <property type="entry name" value="ATP-DEPENDENT DNA HELICASE HOMOLOG RECG, CHLOROPLASTIC"/>
    <property type="match status" value="1"/>
</dbReference>
<dbReference type="Gene3D" id="2.40.50.140">
    <property type="entry name" value="Nucleic acid-binding proteins"/>
    <property type="match status" value="1"/>
</dbReference>
<evidence type="ECO:0000313" key="18">
    <source>
        <dbReference type="EMBL" id="ABS77882.1"/>
    </source>
</evidence>
<keyword evidence="5 15" id="KW-0378">Hydrolase</keyword>
<dbReference type="PANTHER" id="PTHR47964">
    <property type="entry name" value="ATP-DEPENDENT DNA HELICASE HOMOLOG RECG, CHLOROPLASTIC"/>
    <property type="match status" value="1"/>
</dbReference>
<dbReference type="RefSeq" id="WP_005771411.1">
    <property type="nucleotide sequence ID" value="NC_009727.1"/>
</dbReference>
<dbReference type="Pfam" id="PF17191">
    <property type="entry name" value="RecG_wedge"/>
    <property type="match status" value="1"/>
</dbReference>
<keyword evidence="3 15" id="KW-0547">Nucleotide-binding</keyword>
<evidence type="ECO:0000256" key="4">
    <source>
        <dbReference type="ARBA" id="ARBA00022763"/>
    </source>
</evidence>
<evidence type="ECO:0000256" key="10">
    <source>
        <dbReference type="ARBA" id="ARBA00023204"/>
    </source>
</evidence>
<evidence type="ECO:0000313" key="19">
    <source>
        <dbReference type="Proteomes" id="UP000008555"/>
    </source>
</evidence>
<dbReference type="EC" id="5.6.2.4" evidence="13 15"/>
<dbReference type="InterPro" id="IPR004609">
    <property type="entry name" value="ATP-dep_DNA_helicase_RecG"/>
</dbReference>
<dbReference type="SUPFAM" id="SSF52540">
    <property type="entry name" value="P-loop containing nucleoside triphosphate hydrolases"/>
    <property type="match status" value="2"/>
</dbReference>
<proteinExistence type="inferred from homology"/>
<reference evidence="18 19" key="1">
    <citation type="journal article" date="2009" name="Infect. Immun.">
        <title>Comparative genomics reveal extensive transposon-mediated genomic plasticity and diversity among potential effector proteins within the genus Coxiella.</title>
        <authorList>
            <person name="Beare P.A."/>
            <person name="Unsworth N."/>
            <person name="Andoh M."/>
            <person name="Voth D.E."/>
            <person name="Omsland A."/>
            <person name="Gilk S.D."/>
            <person name="Williams K.P."/>
            <person name="Sobral B.W."/>
            <person name="Kupko J.J.III."/>
            <person name="Porcella S.F."/>
            <person name="Samuel J.E."/>
            <person name="Heinzen R.A."/>
        </authorList>
    </citation>
    <scope>NUCLEOTIDE SEQUENCE [LARGE SCALE GENOMIC DNA]</scope>
    <source>
        <strain evidence="18 19">Dugway 5J108-111</strain>
    </source>
</reference>
<gene>
    <name evidence="18" type="primary">recG</name>
    <name evidence="18" type="ordered locus">CBUD_1776</name>
</gene>
<evidence type="ECO:0000256" key="9">
    <source>
        <dbReference type="ARBA" id="ARBA00023172"/>
    </source>
</evidence>
<evidence type="ECO:0000256" key="7">
    <source>
        <dbReference type="ARBA" id="ARBA00022840"/>
    </source>
</evidence>
<dbReference type="NCBIfam" id="NF008168">
    <property type="entry name" value="PRK10917.2-2"/>
    <property type="match status" value="1"/>
</dbReference>
<evidence type="ECO:0000256" key="3">
    <source>
        <dbReference type="ARBA" id="ARBA00022741"/>
    </source>
</evidence>